<evidence type="ECO:0000259" key="1">
    <source>
        <dbReference type="Pfam" id="PF12146"/>
    </source>
</evidence>
<keyword evidence="3" id="KW-1185">Reference proteome</keyword>
<gene>
    <name evidence="2" type="ORF">MICPUN_64555</name>
</gene>
<dbReference type="OMA" id="THLIQGA"/>
<organism evidence="2 3">
    <name type="scientific">Micromonas commoda (strain RCC299 / NOUM17 / CCMP2709)</name>
    <name type="common">Picoplanktonic green alga</name>
    <dbReference type="NCBI Taxonomy" id="296587"/>
    <lineage>
        <taxon>Eukaryota</taxon>
        <taxon>Viridiplantae</taxon>
        <taxon>Chlorophyta</taxon>
        <taxon>Mamiellophyceae</taxon>
        <taxon>Mamiellales</taxon>
        <taxon>Mamiellaceae</taxon>
        <taxon>Micromonas</taxon>
    </lineage>
</organism>
<dbReference type="InterPro" id="IPR022742">
    <property type="entry name" value="Hydrolase_4"/>
</dbReference>
<dbReference type="Gene3D" id="3.40.50.1820">
    <property type="entry name" value="alpha/beta hydrolase"/>
    <property type="match status" value="1"/>
</dbReference>
<feature type="domain" description="Serine aminopeptidase S33" evidence="1">
    <location>
        <begin position="87"/>
        <end position="173"/>
    </location>
</feature>
<dbReference type="PANTHER" id="PTHR42103">
    <property type="entry name" value="ALPHA/BETA-HYDROLASES SUPERFAMILY PROTEIN"/>
    <property type="match status" value="1"/>
</dbReference>
<dbReference type="FunCoup" id="C1EIF2">
    <property type="interactions" value="35"/>
</dbReference>
<dbReference type="STRING" id="296587.C1EIF2"/>
<name>C1EIF2_MICCC</name>
<evidence type="ECO:0000313" key="2">
    <source>
        <dbReference type="EMBL" id="ACO67848.1"/>
    </source>
</evidence>
<dbReference type="EMBL" id="CP001333">
    <property type="protein sequence ID" value="ACO67848.1"/>
    <property type="molecule type" value="Genomic_DNA"/>
</dbReference>
<dbReference type="InterPro" id="IPR029058">
    <property type="entry name" value="AB_hydrolase_fold"/>
</dbReference>
<protein>
    <recommendedName>
        <fullName evidence="1">Serine aminopeptidase S33 domain-containing protein</fullName>
    </recommendedName>
</protein>
<dbReference type="Pfam" id="PF12146">
    <property type="entry name" value="Hydrolase_4"/>
    <property type="match status" value="1"/>
</dbReference>
<dbReference type="PANTHER" id="PTHR42103:SF2">
    <property type="entry name" value="AB HYDROLASE-1 DOMAIN-CONTAINING PROTEIN"/>
    <property type="match status" value="1"/>
</dbReference>
<evidence type="ECO:0000313" key="3">
    <source>
        <dbReference type="Proteomes" id="UP000002009"/>
    </source>
</evidence>
<dbReference type="OrthoDB" id="10260961at2759"/>
<dbReference type="AlphaFoldDB" id="C1EIF2"/>
<dbReference type="SUPFAM" id="SSF53474">
    <property type="entry name" value="alpha/beta-Hydrolases"/>
    <property type="match status" value="1"/>
</dbReference>
<dbReference type="eggNOG" id="ENOG502QR04">
    <property type="taxonomic scope" value="Eukaryota"/>
</dbReference>
<dbReference type="RefSeq" id="XP_002506590.1">
    <property type="nucleotide sequence ID" value="XM_002506544.1"/>
</dbReference>
<accession>C1EIF2</accession>
<dbReference type="KEGG" id="mis:MICPUN_64555"/>
<sequence>MGDDASAERLRRGGYTRERVRFTSRDGVVLAADLFLPAGASRASFDDDGDDAPGPRTIVADPAFRDGAPHAMVTCHAHPKFGGSPDMMHRLCAHVASSGCAVVNLHLRGAGSSGGRGSWQGTGGEVDDARAALDFAVARLRANTVHLMGYSFGATVLGAVIDHAPQVATYAAIAYPLGTYHAWSKGLAGFGAKLLMRAHCAPLRASAVPKLFVIGTADCFTKRSTLERFARGCAGEEGSNAYVEFEGADHFGFVASPWSGRVCDTVRGFIADVAARSRATGGTGPVG</sequence>
<dbReference type="Proteomes" id="UP000002009">
    <property type="component" value="Chromosome 15"/>
</dbReference>
<reference evidence="2 3" key="1">
    <citation type="journal article" date="2009" name="Science">
        <title>Green evolution and dynamic adaptations revealed by genomes of the marine picoeukaryotes Micromonas.</title>
        <authorList>
            <person name="Worden A.Z."/>
            <person name="Lee J.H."/>
            <person name="Mock T."/>
            <person name="Rouze P."/>
            <person name="Simmons M.P."/>
            <person name="Aerts A.L."/>
            <person name="Allen A.E."/>
            <person name="Cuvelier M.L."/>
            <person name="Derelle E."/>
            <person name="Everett M.V."/>
            <person name="Foulon E."/>
            <person name="Grimwood J."/>
            <person name="Gundlach H."/>
            <person name="Henrissat B."/>
            <person name="Napoli C."/>
            <person name="McDonald S.M."/>
            <person name="Parker M.S."/>
            <person name="Rombauts S."/>
            <person name="Salamov A."/>
            <person name="Von Dassow P."/>
            <person name="Badger J.H."/>
            <person name="Coutinho P.M."/>
            <person name="Demir E."/>
            <person name="Dubchak I."/>
            <person name="Gentemann C."/>
            <person name="Eikrem W."/>
            <person name="Gready J.E."/>
            <person name="John U."/>
            <person name="Lanier W."/>
            <person name="Lindquist E.A."/>
            <person name="Lucas S."/>
            <person name="Mayer K.F."/>
            <person name="Moreau H."/>
            <person name="Not F."/>
            <person name="Otillar R."/>
            <person name="Panaud O."/>
            <person name="Pangilinan J."/>
            <person name="Paulsen I."/>
            <person name="Piegu B."/>
            <person name="Poliakov A."/>
            <person name="Robbens S."/>
            <person name="Schmutz J."/>
            <person name="Toulza E."/>
            <person name="Wyss T."/>
            <person name="Zelensky A."/>
            <person name="Zhou K."/>
            <person name="Armbrust E.V."/>
            <person name="Bhattacharya D."/>
            <person name="Goodenough U.W."/>
            <person name="Van de Peer Y."/>
            <person name="Grigoriev I.V."/>
        </authorList>
    </citation>
    <scope>NUCLEOTIDE SEQUENCE [LARGE SCALE GENOMIC DNA]</scope>
    <source>
        <strain evidence="3">RCC299 / NOUM17</strain>
    </source>
</reference>
<dbReference type="GeneID" id="8249346"/>
<proteinExistence type="predicted"/>
<dbReference type="InParanoid" id="C1EIF2"/>